<dbReference type="EMBL" id="JASMQC010000125">
    <property type="protein sequence ID" value="KAK1928133.1"/>
    <property type="molecule type" value="Genomic_DNA"/>
</dbReference>
<dbReference type="Proteomes" id="UP001259832">
    <property type="component" value="Unassembled WGS sequence"/>
</dbReference>
<dbReference type="AlphaFoldDB" id="A0AAD9L9H4"/>
<organism evidence="1 2">
    <name type="scientific">Phytophthora citrophthora</name>
    <dbReference type="NCBI Taxonomy" id="4793"/>
    <lineage>
        <taxon>Eukaryota</taxon>
        <taxon>Sar</taxon>
        <taxon>Stramenopiles</taxon>
        <taxon>Oomycota</taxon>
        <taxon>Peronosporomycetes</taxon>
        <taxon>Peronosporales</taxon>
        <taxon>Peronosporaceae</taxon>
        <taxon>Phytophthora</taxon>
    </lineage>
</organism>
<evidence type="ECO:0000313" key="2">
    <source>
        <dbReference type="Proteomes" id="UP001259832"/>
    </source>
</evidence>
<protein>
    <submittedName>
        <fullName evidence="1">Uncharacterized protein</fullName>
    </submittedName>
</protein>
<reference evidence="1" key="1">
    <citation type="submission" date="2023-08" db="EMBL/GenBank/DDBJ databases">
        <title>Reference Genome Resource for the Citrus Pathogen Phytophthora citrophthora.</title>
        <authorList>
            <person name="Moller H."/>
            <person name="Coetzee B."/>
            <person name="Rose L.J."/>
            <person name="Van Niekerk J.M."/>
        </authorList>
    </citation>
    <scope>NUCLEOTIDE SEQUENCE</scope>
    <source>
        <strain evidence="1">STE-U-9442</strain>
    </source>
</reference>
<name>A0AAD9L9H4_9STRA</name>
<accession>A0AAD9L9H4</accession>
<sequence>MLTEESEEKENNSSHEFGAGAEIIVEIREADKILFGSSIVATARISLQEYCAAAMIAARADPSCEPRVVEFLASVRVARKDASWSRPVENETRIRFLLCCQKTFTTRSAAAESSGEGRDALASVKELKDILRVSAEEGTGRACEFQVAAKTPT</sequence>
<comment type="caution">
    <text evidence="1">The sequence shown here is derived from an EMBL/GenBank/DDBJ whole genome shotgun (WGS) entry which is preliminary data.</text>
</comment>
<proteinExistence type="predicted"/>
<keyword evidence="2" id="KW-1185">Reference proteome</keyword>
<gene>
    <name evidence="1" type="ORF">P3T76_016397</name>
</gene>
<evidence type="ECO:0000313" key="1">
    <source>
        <dbReference type="EMBL" id="KAK1928133.1"/>
    </source>
</evidence>